<dbReference type="GO" id="GO:0046982">
    <property type="term" value="F:protein heterodimerization activity"/>
    <property type="evidence" value="ECO:0007669"/>
    <property type="project" value="InterPro"/>
</dbReference>
<dbReference type="Gene3D" id="1.10.20.10">
    <property type="entry name" value="Histone, subunit A"/>
    <property type="match status" value="1"/>
</dbReference>
<organism evidence="1 2">
    <name type="scientific">Chroomonas mesostigmatica CCMP1168</name>
    <dbReference type="NCBI Taxonomy" id="1195612"/>
    <lineage>
        <taxon>Eukaryota</taxon>
        <taxon>Cryptophyceae</taxon>
        <taxon>Pyrenomonadales</taxon>
        <taxon>Chroomonadaceae</taxon>
        <taxon>Chroomonas</taxon>
    </lineage>
</organism>
<dbReference type="AlphaFoldDB" id="J7G1M6"/>
<accession>J7G1M6</accession>
<keyword evidence="1" id="KW-0542">Nucleomorph</keyword>
<evidence type="ECO:0000313" key="2">
    <source>
        <dbReference type="Proteomes" id="UP000243348"/>
    </source>
</evidence>
<dbReference type="InterPro" id="IPR009072">
    <property type="entry name" value="Histone-fold"/>
</dbReference>
<name>J7G1M6_9CRYP</name>
<reference evidence="1 2" key="1">
    <citation type="journal article" date="2012" name="Genome Biol. Evol.">
        <title>Nucleomorph genome sequence of the cryptophyte alga Chroomonas mesostigmatica CCMP1168 reveals lineage-specific gene loss and genome complexity.</title>
        <authorList>
            <person name="Moore C.E."/>
            <person name="Curtis B."/>
            <person name="Mills T."/>
            <person name="Tanifuji G."/>
            <person name="Archibald J.M."/>
        </authorList>
    </citation>
    <scope>NUCLEOTIDE SEQUENCE [LARGE SCALE GENOMIC DNA]</scope>
    <source>
        <strain evidence="1 2">CCMP1168</strain>
    </source>
</reference>
<evidence type="ECO:0000313" key="1">
    <source>
        <dbReference type="EMBL" id="AFP65387.1"/>
    </source>
</evidence>
<gene>
    <name evidence="1" type="ORF">CMESO_214</name>
</gene>
<dbReference type="Proteomes" id="UP000243348">
    <property type="component" value="Nucleomorph 2"/>
</dbReference>
<dbReference type="EMBL" id="CP003681">
    <property type="protein sequence ID" value="AFP65387.1"/>
    <property type="molecule type" value="Genomic_DNA"/>
</dbReference>
<protein>
    <submittedName>
        <fullName evidence="1">Uncharacterized protein</fullName>
    </submittedName>
</protein>
<proteinExistence type="predicted"/>
<sequence>MEKIDSFTNVLSRKGINNFLSDLSPVQKLELRTEQFINLTILNFMDEAIELACEITNHRRGKIMQSKDFRFSVHQQSPSIFPNLDFFDSKILKKTKKKKKKNWKS</sequence>
<geneLocation type="nucleomorph" evidence="1"/>